<protein>
    <submittedName>
        <fullName evidence="1">DUF2845 domain-containing protein</fullName>
    </submittedName>
</protein>
<dbReference type="Proteomes" id="UP000254258">
    <property type="component" value="Unassembled WGS sequence"/>
</dbReference>
<gene>
    <name evidence="1" type="ORF">DWU98_16820</name>
</gene>
<proteinExistence type="predicted"/>
<name>A0A370WUN7_9GAMM</name>
<comment type="caution">
    <text evidence="1">The sequence shown here is derived from an EMBL/GenBank/DDBJ whole genome shotgun (WGS) entry which is preliminary data.</text>
</comment>
<dbReference type="AlphaFoldDB" id="A0A370WUN7"/>
<keyword evidence="2" id="KW-1185">Reference proteome</keyword>
<reference evidence="1 2" key="1">
    <citation type="submission" date="2018-07" db="EMBL/GenBank/DDBJ databases">
        <title>Dyella monticola sp. nov. and Dyella psychrodurans sp. nov. isolated from monsoon evergreen broad-leaved forest soil of Dinghu Mountain, China.</title>
        <authorList>
            <person name="Gao Z."/>
            <person name="Qiu L."/>
        </authorList>
    </citation>
    <scope>NUCLEOTIDE SEQUENCE [LARGE SCALE GENOMIC DNA]</scope>
    <source>
        <strain evidence="1 2">4G-K06</strain>
    </source>
</reference>
<evidence type="ECO:0000313" key="1">
    <source>
        <dbReference type="EMBL" id="RDS79727.1"/>
    </source>
</evidence>
<dbReference type="EMBL" id="QRBE01000011">
    <property type="protein sequence ID" value="RDS79727.1"/>
    <property type="molecule type" value="Genomic_DNA"/>
</dbReference>
<organism evidence="1 2">
    <name type="scientific">Dyella monticola</name>
    <dbReference type="NCBI Taxonomy" id="1927958"/>
    <lineage>
        <taxon>Bacteria</taxon>
        <taxon>Pseudomonadati</taxon>
        <taxon>Pseudomonadota</taxon>
        <taxon>Gammaproteobacteria</taxon>
        <taxon>Lysobacterales</taxon>
        <taxon>Rhodanobacteraceae</taxon>
        <taxon>Dyella</taxon>
    </lineage>
</organism>
<dbReference type="RefSeq" id="WP_115496729.1">
    <property type="nucleotide sequence ID" value="NZ_QRBE01000011.1"/>
</dbReference>
<sequence length="111" mass="11962">MRTHSLFGLTSLPRTSTAGFLIFALMLVSTTLYAATTLRVGNKVLSVGDSAVRVQQVMGNPAVRAFTSPQTGRMPTNQLAAGEQWQYAQDGKTIVITIIGGRVSNIETLYE</sequence>
<dbReference type="OrthoDB" id="5959004at2"/>
<accession>A0A370WUN7</accession>
<evidence type="ECO:0000313" key="2">
    <source>
        <dbReference type="Proteomes" id="UP000254258"/>
    </source>
</evidence>